<evidence type="ECO:0000256" key="15">
    <source>
        <dbReference type="PROSITE-ProRule" id="PRU00546"/>
    </source>
</evidence>
<dbReference type="GO" id="GO:0051082">
    <property type="term" value="F:unfolded protein binding"/>
    <property type="evidence" value="ECO:0007669"/>
    <property type="project" value="UniProtKB-UniRule"/>
</dbReference>
<dbReference type="GO" id="GO:0031072">
    <property type="term" value="F:heat shock protein binding"/>
    <property type="evidence" value="ECO:0007669"/>
    <property type="project" value="InterPro"/>
</dbReference>
<feature type="repeat" description="CXXCXGXG motif" evidence="14">
    <location>
        <begin position="201"/>
        <end position="208"/>
    </location>
</feature>
<feature type="domain" description="CR-type" evidence="17">
    <location>
        <begin position="135"/>
        <end position="213"/>
    </location>
</feature>
<evidence type="ECO:0000256" key="1">
    <source>
        <dbReference type="ARBA" id="ARBA00004496"/>
    </source>
</evidence>
<dbReference type="HAMAP" id="MF_01152">
    <property type="entry name" value="DnaJ"/>
    <property type="match status" value="1"/>
</dbReference>
<comment type="similarity">
    <text evidence="12 14">Belongs to the DnaJ family.</text>
</comment>
<dbReference type="PANTHER" id="PTHR43096">
    <property type="entry name" value="DNAJ HOMOLOG 1, MITOCHONDRIAL-RELATED"/>
    <property type="match status" value="1"/>
</dbReference>
<keyword evidence="6 14" id="KW-0677">Repeat</keyword>
<keyword evidence="3 14" id="KW-0963">Cytoplasm</keyword>
<keyword evidence="7 14" id="KW-0863">Zinc-finger</keyword>
<feature type="binding site" evidence="14">
    <location>
        <position position="151"/>
    </location>
    <ligand>
        <name>Zn(2+)</name>
        <dbReference type="ChEBI" id="CHEBI:29105"/>
        <label>1</label>
    </ligand>
</feature>
<dbReference type="InterPro" id="IPR001305">
    <property type="entry name" value="HSP_DnaJ_Cys-rich_dom"/>
</dbReference>
<keyword evidence="5 14" id="KW-0479">Metal-binding</keyword>
<evidence type="ECO:0000256" key="10">
    <source>
        <dbReference type="ARBA" id="ARBA00023186"/>
    </source>
</evidence>
<dbReference type="PROSITE" id="PS51188">
    <property type="entry name" value="ZF_CR"/>
    <property type="match status" value="1"/>
</dbReference>
<dbReference type="Pfam" id="PF00226">
    <property type="entry name" value="DnaJ"/>
    <property type="match status" value="1"/>
</dbReference>
<dbReference type="GO" id="GO:0009408">
    <property type="term" value="P:response to heat"/>
    <property type="evidence" value="ECO:0007669"/>
    <property type="project" value="InterPro"/>
</dbReference>
<dbReference type="FunFam" id="1.10.287.110:FF:000034">
    <property type="entry name" value="Chaperone protein DnaJ"/>
    <property type="match status" value="1"/>
</dbReference>
<dbReference type="SMART" id="SM00271">
    <property type="entry name" value="DnaJ"/>
    <property type="match status" value="1"/>
</dbReference>
<dbReference type="InterPro" id="IPR001623">
    <property type="entry name" value="DnaJ_domain"/>
</dbReference>
<evidence type="ECO:0000256" key="9">
    <source>
        <dbReference type="ARBA" id="ARBA00023016"/>
    </source>
</evidence>
<accession>A0A2N1PQI8</accession>
<keyword evidence="10 14" id="KW-0143">Chaperone</keyword>
<feature type="binding site" evidence="14">
    <location>
        <position position="204"/>
    </location>
    <ligand>
        <name>Zn(2+)</name>
        <dbReference type="ChEBI" id="CHEBI:29105"/>
        <label>1</label>
    </ligand>
</feature>
<dbReference type="Pfam" id="PF01556">
    <property type="entry name" value="DnaJ_C"/>
    <property type="match status" value="1"/>
</dbReference>
<comment type="function">
    <text evidence="11 14">Participates actively in the response to hyperosmotic and heat shock by preventing the aggregation of stress-denatured proteins and by disaggregating proteins, also in an autonomous, DnaK-independent fashion. Unfolded proteins bind initially to DnaJ; upon interaction with the DnaJ-bound protein, DnaK hydrolyzes its bound ATP, resulting in the formation of a stable complex. GrpE releases ADP from DnaK; ATP binding to DnaK triggers the release of the substrate protein, thus completing the reaction cycle. Several rounds of ATP-dependent interactions between DnaJ, DnaK and GrpE are required for fully efficient folding. Also involved, together with DnaK and GrpE, in the DNA replication of plasmids through activation of initiation proteins.</text>
</comment>
<protein>
    <recommendedName>
        <fullName evidence="13 14">Chaperone protein DnaJ</fullName>
    </recommendedName>
</protein>
<dbReference type="FunFam" id="2.60.260.20:FF:000004">
    <property type="entry name" value="Molecular chaperone DnaJ"/>
    <property type="match status" value="1"/>
</dbReference>
<dbReference type="Gene3D" id="2.10.230.10">
    <property type="entry name" value="Heat shock protein DnaJ, cysteine-rich domain"/>
    <property type="match status" value="1"/>
</dbReference>
<comment type="subunit">
    <text evidence="2 14">Homodimer.</text>
</comment>
<dbReference type="InterPro" id="IPR036869">
    <property type="entry name" value="J_dom_sf"/>
</dbReference>
<dbReference type="GO" id="GO:0005524">
    <property type="term" value="F:ATP binding"/>
    <property type="evidence" value="ECO:0007669"/>
    <property type="project" value="InterPro"/>
</dbReference>
<dbReference type="GO" id="GO:0005737">
    <property type="term" value="C:cytoplasm"/>
    <property type="evidence" value="ECO:0007669"/>
    <property type="project" value="UniProtKB-SubCell"/>
</dbReference>
<evidence type="ECO:0000256" key="12">
    <source>
        <dbReference type="ARBA" id="ARBA00061004"/>
    </source>
</evidence>
<dbReference type="NCBIfam" id="TIGR02349">
    <property type="entry name" value="DnaJ_bact"/>
    <property type="match status" value="1"/>
</dbReference>
<dbReference type="PROSITE" id="PS50076">
    <property type="entry name" value="DNAJ_2"/>
    <property type="match status" value="1"/>
</dbReference>
<feature type="binding site" evidence="14">
    <location>
        <position position="201"/>
    </location>
    <ligand>
        <name>Zn(2+)</name>
        <dbReference type="ChEBI" id="CHEBI:29105"/>
        <label>1</label>
    </ligand>
</feature>
<dbReference type="PROSITE" id="PS00636">
    <property type="entry name" value="DNAJ_1"/>
    <property type="match status" value="1"/>
</dbReference>
<dbReference type="Proteomes" id="UP000233256">
    <property type="component" value="Unassembled WGS sequence"/>
</dbReference>
<gene>
    <name evidence="14 18" type="primary">dnaJ</name>
    <name evidence="18" type="ORF">CVV64_09625</name>
</gene>
<keyword evidence="9 14" id="KW-0346">Stress response</keyword>
<evidence type="ECO:0000256" key="4">
    <source>
        <dbReference type="ARBA" id="ARBA00022705"/>
    </source>
</evidence>
<feature type="domain" description="J" evidence="16">
    <location>
        <begin position="8"/>
        <end position="73"/>
    </location>
</feature>
<feature type="binding site" evidence="14">
    <location>
        <position position="190"/>
    </location>
    <ligand>
        <name>Zn(2+)</name>
        <dbReference type="ChEBI" id="CHEBI:29105"/>
        <label>2</label>
    </ligand>
</feature>
<evidence type="ECO:0000259" key="17">
    <source>
        <dbReference type="PROSITE" id="PS51188"/>
    </source>
</evidence>
<evidence type="ECO:0000256" key="6">
    <source>
        <dbReference type="ARBA" id="ARBA00022737"/>
    </source>
</evidence>
<organism evidence="18 19">
    <name type="scientific">Candidatus Wallbacteria bacterium HGW-Wallbacteria-1</name>
    <dbReference type="NCBI Taxonomy" id="2013854"/>
    <lineage>
        <taxon>Bacteria</taxon>
        <taxon>Candidatus Walliibacteriota</taxon>
    </lineage>
</organism>
<dbReference type="GO" id="GO:0006260">
    <property type="term" value="P:DNA replication"/>
    <property type="evidence" value="ECO:0007669"/>
    <property type="project" value="UniProtKB-KW"/>
</dbReference>
<evidence type="ECO:0000256" key="11">
    <source>
        <dbReference type="ARBA" id="ARBA00053423"/>
    </source>
</evidence>
<feature type="repeat" description="CXXCXGXG motif" evidence="14">
    <location>
        <begin position="148"/>
        <end position="155"/>
    </location>
</feature>
<dbReference type="Gene3D" id="1.10.287.110">
    <property type="entry name" value="DnaJ domain"/>
    <property type="match status" value="1"/>
</dbReference>
<dbReference type="SUPFAM" id="SSF49493">
    <property type="entry name" value="HSP40/DnaJ peptide-binding domain"/>
    <property type="match status" value="2"/>
</dbReference>
<dbReference type="CDD" id="cd10719">
    <property type="entry name" value="DnaJ_zf"/>
    <property type="match status" value="1"/>
</dbReference>
<evidence type="ECO:0000256" key="7">
    <source>
        <dbReference type="ARBA" id="ARBA00022771"/>
    </source>
</evidence>
<feature type="binding site" evidence="14">
    <location>
        <position position="168"/>
    </location>
    <ligand>
        <name>Zn(2+)</name>
        <dbReference type="ChEBI" id="CHEBI:29105"/>
        <label>2</label>
    </ligand>
</feature>
<name>A0A2N1PQI8_9BACT</name>
<reference evidence="18 19" key="1">
    <citation type="journal article" date="2017" name="ISME J.">
        <title>Potential for microbial H2 and metal transformations associated with novel bacteria and archaea in deep terrestrial subsurface sediments.</title>
        <authorList>
            <person name="Hernsdorf A.W."/>
            <person name="Amano Y."/>
            <person name="Miyakawa K."/>
            <person name="Ise K."/>
            <person name="Suzuki Y."/>
            <person name="Anantharaman K."/>
            <person name="Probst A."/>
            <person name="Burstein D."/>
            <person name="Thomas B.C."/>
            <person name="Banfield J.F."/>
        </authorList>
    </citation>
    <scope>NUCLEOTIDE SEQUENCE [LARGE SCALE GENOMIC DNA]</scope>
    <source>
        <strain evidence="18">HGW-Wallbacteria-1</strain>
    </source>
</reference>
<feature type="repeat" description="CXXCXGXG motif" evidence="14">
    <location>
        <begin position="165"/>
        <end position="172"/>
    </location>
</feature>
<dbReference type="FunFam" id="2.10.230.10:FF:000002">
    <property type="entry name" value="Molecular chaperone DnaJ"/>
    <property type="match status" value="1"/>
</dbReference>
<evidence type="ECO:0000256" key="5">
    <source>
        <dbReference type="ARBA" id="ARBA00022723"/>
    </source>
</evidence>
<evidence type="ECO:0000313" key="19">
    <source>
        <dbReference type="Proteomes" id="UP000233256"/>
    </source>
</evidence>
<comment type="subcellular location">
    <subcellularLocation>
        <location evidence="1 14">Cytoplasm</location>
    </subcellularLocation>
</comment>
<feature type="zinc finger region" description="CR-type" evidence="15">
    <location>
        <begin position="135"/>
        <end position="213"/>
    </location>
</feature>
<evidence type="ECO:0000256" key="14">
    <source>
        <dbReference type="HAMAP-Rule" id="MF_01152"/>
    </source>
</evidence>
<dbReference type="AlphaFoldDB" id="A0A2N1PQI8"/>
<comment type="cofactor">
    <cofactor evidence="14">
        <name>Zn(2+)</name>
        <dbReference type="ChEBI" id="CHEBI:29105"/>
    </cofactor>
    <text evidence="14">Binds 2 Zn(2+) ions per monomer.</text>
</comment>
<dbReference type="PRINTS" id="PR00625">
    <property type="entry name" value="JDOMAIN"/>
</dbReference>
<evidence type="ECO:0000313" key="18">
    <source>
        <dbReference type="EMBL" id="PKK90606.1"/>
    </source>
</evidence>
<dbReference type="InterPro" id="IPR002939">
    <property type="entry name" value="DnaJ_C"/>
</dbReference>
<dbReference type="CDD" id="cd10747">
    <property type="entry name" value="DnaJ_C"/>
    <property type="match status" value="1"/>
</dbReference>
<evidence type="ECO:0000256" key="2">
    <source>
        <dbReference type="ARBA" id="ARBA00011738"/>
    </source>
</evidence>
<dbReference type="Pfam" id="PF00684">
    <property type="entry name" value="DnaJ_CXXCXGXG"/>
    <property type="match status" value="1"/>
</dbReference>
<feature type="binding site" evidence="14">
    <location>
        <position position="165"/>
    </location>
    <ligand>
        <name>Zn(2+)</name>
        <dbReference type="ChEBI" id="CHEBI:29105"/>
        <label>2</label>
    </ligand>
</feature>
<dbReference type="InterPro" id="IPR036410">
    <property type="entry name" value="HSP_DnaJ_Cys-rich_dom_sf"/>
</dbReference>
<dbReference type="SUPFAM" id="SSF46565">
    <property type="entry name" value="Chaperone J-domain"/>
    <property type="match status" value="1"/>
</dbReference>
<sequence>MAVSSKRDYYDILGVARNATAQELKKAFRKLAIQYHPDKNPDNKEAEDKFKELSEAYEVLSDENKRSVYDRYGHEGLEGQFGPSGFGHGYGDINDIFSDFFEGFFGGGGRRTRGPKQGKSYRYDLEITLEQAFSGFETIITIPRKEMCEQCGGQGTAPGTGRKTCPVCRGNGQIRFTEGFFAVTQECHNCHGQGQVIDKPCSKCSGQGKLTIERKINVKVPKGVDTGIKLKLSGEGEAGDRGALPGDLFVVIFISEHPIFRRQGDNLICDLPISFPQAALGAEIEVPTLAGKRTVAVPAGTQYGDNIRIKGAGMPALGRNISGDLIMNVVIETPTRLNEKQKEILSQFADISGESVHPMKKGFFDKVKEFLN</sequence>
<dbReference type="PANTHER" id="PTHR43096:SF48">
    <property type="entry name" value="CHAPERONE PROTEIN DNAJ"/>
    <property type="match status" value="1"/>
</dbReference>
<feature type="binding site" evidence="14">
    <location>
        <position position="187"/>
    </location>
    <ligand>
        <name>Zn(2+)</name>
        <dbReference type="ChEBI" id="CHEBI:29105"/>
        <label>2</label>
    </ligand>
</feature>
<dbReference type="Gene3D" id="2.60.260.20">
    <property type="entry name" value="Urease metallochaperone UreE, N-terminal domain"/>
    <property type="match status" value="2"/>
</dbReference>
<comment type="caution">
    <text evidence="18">The sequence shown here is derived from an EMBL/GenBank/DDBJ whole genome shotgun (WGS) entry which is preliminary data.</text>
</comment>
<evidence type="ECO:0000259" key="16">
    <source>
        <dbReference type="PROSITE" id="PS50076"/>
    </source>
</evidence>
<evidence type="ECO:0000256" key="13">
    <source>
        <dbReference type="ARBA" id="ARBA00067609"/>
    </source>
</evidence>
<dbReference type="EMBL" id="PGXC01000005">
    <property type="protein sequence ID" value="PKK90606.1"/>
    <property type="molecule type" value="Genomic_DNA"/>
</dbReference>
<evidence type="ECO:0000256" key="8">
    <source>
        <dbReference type="ARBA" id="ARBA00022833"/>
    </source>
</evidence>
<keyword evidence="4 14" id="KW-0235">DNA replication</keyword>
<proteinExistence type="inferred from homology"/>
<comment type="domain">
    <text evidence="14">The J domain is necessary and sufficient to stimulate DnaK ATPase activity. Zinc center 1 plays an important role in the autonomous, DnaK-independent chaperone activity of DnaJ. Zinc center 2 is essential for interaction with DnaK and for DnaJ activity.</text>
</comment>
<dbReference type="InterPro" id="IPR018253">
    <property type="entry name" value="DnaJ_domain_CS"/>
</dbReference>
<dbReference type="CDD" id="cd06257">
    <property type="entry name" value="DnaJ"/>
    <property type="match status" value="1"/>
</dbReference>
<dbReference type="GO" id="GO:0042026">
    <property type="term" value="P:protein refolding"/>
    <property type="evidence" value="ECO:0007669"/>
    <property type="project" value="TreeGrafter"/>
</dbReference>
<dbReference type="SUPFAM" id="SSF57938">
    <property type="entry name" value="DnaJ/Hsp40 cysteine-rich domain"/>
    <property type="match status" value="1"/>
</dbReference>
<dbReference type="InterPro" id="IPR012724">
    <property type="entry name" value="DnaJ"/>
</dbReference>
<dbReference type="GO" id="GO:0008270">
    <property type="term" value="F:zinc ion binding"/>
    <property type="evidence" value="ECO:0007669"/>
    <property type="project" value="UniProtKB-UniRule"/>
</dbReference>
<feature type="binding site" evidence="14">
    <location>
        <position position="148"/>
    </location>
    <ligand>
        <name>Zn(2+)</name>
        <dbReference type="ChEBI" id="CHEBI:29105"/>
        <label>1</label>
    </ligand>
</feature>
<evidence type="ECO:0000256" key="3">
    <source>
        <dbReference type="ARBA" id="ARBA00022490"/>
    </source>
</evidence>
<keyword evidence="8 14" id="KW-0862">Zinc</keyword>
<feature type="repeat" description="CXXCXGXG motif" evidence="14">
    <location>
        <begin position="187"/>
        <end position="194"/>
    </location>
</feature>
<dbReference type="InterPro" id="IPR008971">
    <property type="entry name" value="HSP40/DnaJ_pept-bd"/>
</dbReference>
<dbReference type="NCBIfam" id="NF008035">
    <property type="entry name" value="PRK10767.1"/>
    <property type="match status" value="1"/>
</dbReference>